<organism evidence="7 8">
    <name type="scientific">Mycolicibacterium goodii</name>
    <name type="common">Mycobacterium goodii</name>
    <dbReference type="NCBI Taxonomy" id="134601"/>
    <lineage>
        <taxon>Bacteria</taxon>
        <taxon>Bacillati</taxon>
        <taxon>Actinomycetota</taxon>
        <taxon>Actinomycetes</taxon>
        <taxon>Mycobacteriales</taxon>
        <taxon>Mycobacteriaceae</taxon>
        <taxon>Mycolicibacterium</taxon>
    </lineage>
</organism>
<evidence type="ECO:0000313" key="8">
    <source>
        <dbReference type="Proteomes" id="UP000062255"/>
    </source>
</evidence>
<dbReference type="Proteomes" id="UP000062255">
    <property type="component" value="Chromosome"/>
</dbReference>
<feature type="domain" description="Acyl-CoA dehydrogenase C-terminal" evidence="6">
    <location>
        <begin position="233"/>
        <end position="363"/>
    </location>
</feature>
<gene>
    <name evidence="7" type="ORF">AFA91_05455</name>
</gene>
<keyword evidence="3" id="KW-0560">Oxidoreductase</keyword>
<dbReference type="AlphaFoldDB" id="A0A0K0X1U0"/>
<name>A0A0K0X1U0_MYCGD</name>
<dbReference type="InterPro" id="IPR013786">
    <property type="entry name" value="AcylCoA_DH/ox_N"/>
</dbReference>
<dbReference type="PIRSF" id="PIRSF016578">
    <property type="entry name" value="HsaA"/>
    <property type="match status" value="1"/>
</dbReference>
<dbReference type="Gene3D" id="1.10.540.10">
    <property type="entry name" value="Acyl-CoA dehydrogenase/oxidase, N-terminal domain"/>
    <property type="match status" value="1"/>
</dbReference>
<dbReference type="PATRIC" id="fig|134601.6.peg.1132"/>
<dbReference type="OrthoDB" id="3404950at2"/>
<evidence type="ECO:0000259" key="5">
    <source>
        <dbReference type="Pfam" id="PF02771"/>
    </source>
</evidence>
<dbReference type="SUPFAM" id="SSF56645">
    <property type="entry name" value="Acyl-CoA dehydrogenase NM domain-like"/>
    <property type="match status" value="1"/>
</dbReference>
<dbReference type="GO" id="GO:0050660">
    <property type="term" value="F:flavin adenine dinucleotide binding"/>
    <property type="evidence" value="ECO:0007669"/>
    <property type="project" value="InterPro"/>
</dbReference>
<keyword evidence="2" id="KW-0274">FAD</keyword>
<evidence type="ECO:0000256" key="3">
    <source>
        <dbReference type="ARBA" id="ARBA00023002"/>
    </source>
</evidence>
<dbReference type="InterPro" id="IPR050741">
    <property type="entry name" value="Acyl-CoA_dehydrogenase"/>
</dbReference>
<reference evidence="7 8" key="1">
    <citation type="submission" date="2015-07" db="EMBL/GenBank/DDBJ databases">
        <title>Complete genome sequence of Mycobacterium goodii X7B, a facultative thermophilic biodesulfurizing bacterium.</title>
        <authorList>
            <person name="Yu B."/>
            <person name="Li F."/>
            <person name="Xu P."/>
        </authorList>
    </citation>
    <scope>NUCLEOTIDE SEQUENCE [LARGE SCALE GENOMIC DNA]</scope>
    <source>
        <strain evidence="7 8">X7B</strain>
    </source>
</reference>
<evidence type="ECO:0000313" key="7">
    <source>
        <dbReference type="EMBL" id="AKS31415.1"/>
    </source>
</evidence>
<dbReference type="GO" id="GO:0033539">
    <property type="term" value="P:fatty acid beta-oxidation using acyl-CoA dehydrogenase"/>
    <property type="evidence" value="ECO:0007669"/>
    <property type="project" value="TreeGrafter"/>
</dbReference>
<sequence length="384" mass="40631">MRTIDVRSAGDTAEAVRRLAPRISAMAAEIEAARRVPDDLWAELKAAGCLRMLLPPSHGGLGVALPDALRICSELARADASVAWTVGNCAGSWCDIAGLPLDTFDAIFAEGADVTVAGVFAPSGVSIRVDGGYRVSGRWAFASGCLNCNWIYGNCLEDLAGEQRMRTVVFPVSEVTVEDTWSVSGLCGTGSHHFSVDDVFVPTARTCATMEAEPCVDVPLVRIPPVSLFALSITGIAVGIARGALDDILALAGRKTPLLATRPLADNPLFQFELATADTDLRAARVLLDGEAGAAWATAVSRAPFTLEQRARIRATAAWATARATAVVDFAYHFGGGTALFATSSLQRRMRDIHALTQHFLIKPDTLTTVGAVLTGHDVDLPVF</sequence>
<dbReference type="GO" id="GO:0003995">
    <property type="term" value="F:acyl-CoA dehydrogenase activity"/>
    <property type="evidence" value="ECO:0007669"/>
    <property type="project" value="TreeGrafter"/>
</dbReference>
<evidence type="ECO:0000256" key="2">
    <source>
        <dbReference type="ARBA" id="ARBA00022827"/>
    </source>
</evidence>
<dbReference type="Gene3D" id="1.20.140.10">
    <property type="entry name" value="Butyryl-CoA Dehydrogenase, subunit A, domain 3"/>
    <property type="match status" value="1"/>
</dbReference>
<dbReference type="InterPro" id="IPR046373">
    <property type="entry name" value="Acyl-CoA_Oxase/DH_mid-dom_sf"/>
</dbReference>
<dbReference type="Pfam" id="PF08028">
    <property type="entry name" value="Acyl-CoA_dh_2"/>
    <property type="match status" value="1"/>
</dbReference>
<dbReference type="PANTHER" id="PTHR48083">
    <property type="entry name" value="MEDIUM-CHAIN SPECIFIC ACYL-COA DEHYDROGENASE, MITOCHONDRIAL-RELATED"/>
    <property type="match status" value="1"/>
</dbReference>
<dbReference type="RefSeq" id="WP_049743822.1">
    <property type="nucleotide sequence ID" value="NZ_CP012150.1"/>
</dbReference>
<dbReference type="KEGG" id="mgo:AFA91_05455"/>
<feature type="domain" description="Acyl-CoA dehydrogenase/oxidase N-terminal" evidence="5">
    <location>
        <begin position="14"/>
        <end position="88"/>
    </location>
</feature>
<dbReference type="Gene3D" id="2.40.110.10">
    <property type="entry name" value="Butyryl-CoA Dehydrogenase, subunit A, domain 2"/>
    <property type="match status" value="1"/>
</dbReference>
<proteinExistence type="inferred from homology"/>
<dbReference type="Pfam" id="PF02771">
    <property type="entry name" value="Acyl-CoA_dh_N"/>
    <property type="match status" value="1"/>
</dbReference>
<dbReference type="InterPro" id="IPR009100">
    <property type="entry name" value="AcylCoA_DH/oxidase_NM_dom_sf"/>
</dbReference>
<comment type="similarity">
    <text evidence="4">Belongs to the HpaH/HsaA monooxygenase family.</text>
</comment>
<evidence type="ECO:0000259" key="6">
    <source>
        <dbReference type="Pfam" id="PF08028"/>
    </source>
</evidence>
<dbReference type="PANTHER" id="PTHR48083:SF5">
    <property type="entry name" value="NRGC PROTEIN"/>
    <property type="match status" value="1"/>
</dbReference>
<dbReference type="GO" id="GO:0005737">
    <property type="term" value="C:cytoplasm"/>
    <property type="evidence" value="ECO:0007669"/>
    <property type="project" value="TreeGrafter"/>
</dbReference>
<dbReference type="SUPFAM" id="SSF47203">
    <property type="entry name" value="Acyl-CoA dehydrogenase C-terminal domain-like"/>
    <property type="match status" value="1"/>
</dbReference>
<dbReference type="STRING" id="134601.AFA91_05455"/>
<dbReference type="EMBL" id="CP012150">
    <property type="protein sequence ID" value="AKS31415.1"/>
    <property type="molecule type" value="Genomic_DNA"/>
</dbReference>
<evidence type="ECO:0008006" key="9">
    <source>
        <dbReference type="Google" id="ProtNLM"/>
    </source>
</evidence>
<dbReference type="InterPro" id="IPR036250">
    <property type="entry name" value="AcylCo_DH-like_C"/>
</dbReference>
<dbReference type="InterPro" id="IPR037069">
    <property type="entry name" value="AcylCoA_DH/ox_N_sf"/>
</dbReference>
<dbReference type="InterPro" id="IPR013107">
    <property type="entry name" value="Acyl-CoA_DH_C"/>
</dbReference>
<evidence type="ECO:0000256" key="1">
    <source>
        <dbReference type="ARBA" id="ARBA00022630"/>
    </source>
</evidence>
<keyword evidence="1" id="KW-0285">Flavoprotein</keyword>
<evidence type="ECO:0000256" key="4">
    <source>
        <dbReference type="ARBA" id="ARBA00049661"/>
    </source>
</evidence>
<protein>
    <recommendedName>
        <fullName evidence="9">Acyl-CoA dehydrogenase</fullName>
    </recommendedName>
</protein>
<accession>A0A0K0X1U0</accession>